<dbReference type="GO" id="GO:0005634">
    <property type="term" value="C:nucleus"/>
    <property type="evidence" value="ECO:0007669"/>
    <property type="project" value="TreeGrafter"/>
</dbReference>
<keyword evidence="3" id="KW-0808">Transferase</keyword>
<feature type="binding site" evidence="5">
    <location>
        <position position="265"/>
    </location>
    <ligand>
        <name>Zn(2+)</name>
        <dbReference type="ChEBI" id="CHEBI:29105"/>
    </ligand>
</feature>
<evidence type="ECO:0000313" key="8">
    <source>
        <dbReference type="EMBL" id="KOS15347.1"/>
    </source>
</evidence>
<dbReference type="RefSeq" id="XP_017992979.1">
    <property type="nucleotide sequence ID" value="XM_018136791.1"/>
</dbReference>
<dbReference type="EMBL" id="LGAV01000002">
    <property type="protein sequence ID" value="KOS15347.1"/>
    <property type="molecule type" value="Genomic_DNA"/>
</dbReference>
<dbReference type="GO" id="GO:0046872">
    <property type="term" value="F:metal ion binding"/>
    <property type="evidence" value="ECO:0007669"/>
    <property type="project" value="UniProtKB-KW"/>
</dbReference>
<dbReference type="OrthoDB" id="2919105at2759"/>
<dbReference type="GO" id="GO:0000122">
    <property type="term" value="P:negative regulation of transcription by RNA polymerase II"/>
    <property type="evidence" value="ECO:0007669"/>
    <property type="project" value="TreeGrafter"/>
</dbReference>
<dbReference type="Pfam" id="PF02146">
    <property type="entry name" value="SIR2"/>
    <property type="match status" value="1"/>
</dbReference>
<accession>A0A0M8MRJ1</accession>
<feature type="compositionally biased region" description="Pro residues" evidence="6">
    <location>
        <begin position="1"/>
        <end position="10"/>
    </location>
</feature>
<feature type="compositionally biased region" description="Polar residues" evidence="6">
    <location>
        <begin position="230"/>
        <end position="243"/>
    </location>
</feature>
<feature type="binding site" evidence="5">
    <location>
        <position position="300"/>
    </location>
    <ligand>
        <name>Zn(2+)</name>
        <dbReference type="ChEBI" id="CHEBI:29105"/>
    </ligand>
</feature>
<dbReference type="PANTHER" id="PTHR11085:SF15">
    <property type="entry name" value="NAD-DEPENDENT HISTONE DEACETYLASE HST4"/>
    <property type="match status" value="1"/>
</dbReference>
<dbReference type="Gene3D" id="3.30.1600.10">
    <property type="entry name" value="SIR2/SIRT2 'Small Domain"/>
    <property type="match status" value="1"/>
</dbReference>
<evidence type="ECO:0000259" key="7">
    <source>
        <dbReference type="PROSITE" id="PS50305"/>
    </source>
</evidence>
<feature type="binding site" evidence="5">
    <location>
        <position position="268"/>
    </location>
    <ligand>
        <name>Zn(2+)</name>
        <dbReference type="ChEBI" id="CHEBI:29105"/>
    </ligand>
</feature>
<feature type="region of interest" description="Disordered" evidence="6">
    <location>
        <begin position="1"/>
        <end position="28"/>
    </location>
</feature>
<evidence type="ECO:0000313" key="9">
    <source>
        <dbReference type="Proteomes" id="UP000037751"/>
    </source>
</evidence>
<dbReference type="GO" id="GO:0005739">
    <property type="term" value="C:mitochondrion"/>
    <property type="evidence" value="ECO:0007669"/>
    <property type="project" value="UniProtKB-SubCell"/>
</dbReference>
<comment type="caution">
    <text evidence="8">The sequence shown here is derived from an EMBL/GenBank/DDBJ whole genome shotgun (WGS) entry which is preliminary data.</text>
</comment>
<feature type="binding site" evidence="5">
    <location>
        <position position="340"/>
    </location>
    <ligand>
        <name>Zn(2+)</name>
        <dbReference type="ChEBI" id="CHEBI:29105"/>
    </ligand>
</feature>
<feature type="compositionally biased region" description="Basic and acidic residues" evidence="6">
    <location>
        <begin position="361"/>
        <end position="371"/>
    </location>
</feature>
<evidence type="ECO:0000256" key="5">
    <source>
        <dbReference type="PROSITE-ProRule" id="PRU00236"/>
    </source>
</evidence>
<dbReference type="InterPro" id="IPR003000">
    <property type="entry name" value="Sirtuin"/>
</dbReference>
<comment type="subcellular location">
    <subcellularLocation>
        <location evidence="1">Mitochondrion</location>
    </subcellularLocation>
</comment>
<dbReference type="Gene3D" id="3.40.50.1220">
    <property type="entry name" value="TPP-binding domain"/>
    <property type="match status" value="1"/>
</dbReference>
<dbReference type="InterPro" id="IPR026591">
    <property type="entry name" value="Sirtuin_cat_small_dom_sf"/>
</dbReference>
<keyword evidence="4" id="KW-0520">NAD</keyword>
<evidence type="ECO:0000256" key="1">
    <source>
        <dbReference type="ARBA" id="ARBA00004173"/>
    </source>
</evidence>
<dbReference type="SUPFAM" id="SSF52467">
    <property type="entry name" value="DHS-like NAD/FAD-binding domain"/>
    <property type="match status" value="2"/>
</dbReference>
<dbReference type="GO" id="GO:0070403">
    <property type="term" value="F:NAD+ binding"/>
    <property type="evidence" value="ECO:0007669"/>
    <property type="project" value="InterPro"/>
</dbReference>
<feature type="active site" description="Proton acceptor" evidence="5">
    <location>
        <position position="257"/>
    </location>
</feature>
<evidence type="ECO:0000256" key="2">
    <source>
        <dbReference type="ARBA" id="ARBA00006924"/>
    </source>
</evidence>
<dbReference type="GeneID" id="28728666"/>
<evidence type="ECO:0000256" key="6">
    <source>
        <dbReference type="SAM" id="MobiDB-lite"/>
    </source>
</evidence>
<reference evidence="8 9" key="1">
    <citation type="submission" date="2015-07" db="EMBL/GenBank/DDBJ databases">
        <title>Draft Genome Sequence of Malassezia furfur CBS1878 and Malassezia pachydermatis CBS1879.</title>
        <authorList>
            <person name="Triana S."/>
            <person name="Ohm R."/>
            <person name="Gonzalez A."/>
            <person name="DeCock H."/>
            <person name="Restrepo S."/>
            <person name="Celis A."/>
        </authorList>
    </citation>
    <scope>NUCLEOTIDE SEQUENCE [LARGE SCALE GENOMIC DNA]</scope>
    <source>
        <strain evidence="8 9">CBS 1879</strain>
    </source>
</reference>
<dbReference type="GO" id="GO:0017136">
    <property type="term" value="F:histone deacetylase activity, NAD-dependent"/>
    <property type="evidence" value="ECO:0007669"/>
    <property type="project" value="TreeGrafter"/>
</dbReference>
<feature type="domain" description="Deacetylase sirtuin-type" evidence="7">
    <location>
        <begin position="72"/>
        <end position="526"/>
    </location>
</feature>
<dbReference type="AlphaFoldDB" id="A0A0M8MRJ1"/>
<proteinExistence type="inferred from homology"/>
<dbReference type="InterPro" id="IPR050134">
    <property type="entry name" value="NAD-dep_sirtuin_deacylases"/>
</dbReference>
<dbReference type="InterPro" id="IPR026590">
    <property type="entry name" value="Ssirtuin_cat_dom"/>
</dbReference>
<dbReference type="PANTHER" id="PTHR11085">
    <property type="entry name" value="NAD-DEPENDENT PROTEIN DEACYLASE SIRTUIN-5, MITOCHONDRIAL-RELATED"/>
    <property type="match status" value="1"/>
</dbReference>
<keyword evidence="5" id="KW-0479">Metal-binding</keyword>
<dbReference type="InterPro" id="IPR029035">
    <property type="entry name" value="DHS-like_NAD/FAD-binding_dom"/>
</dbReference>
<feature type="region of interest" description="Disordered" evidence="6">
    <location>
        <begin position="213"/>
        <end position="246"/>
    </location>
</feature>
<name>A0A0M8MRJ1_9BASI</name>
<evidence type="ECO:0000256" key="4">
    <source>
        <dbReference type="ARBA" id="ARBA00023027"/>
    </source>
</evidence>
<dbReference type="GO" id="GO:0031508">
    <property type="term" value="P:pericentric heterochromatin formation"/>
    <property type="evidence" value="ECO:0007669"/>
    <property type="project" value="TreeGrafter"/>
</dbReference>
<feature type="compositionally biased region" description="Basic and acidic residues" evidence="6">
    <location>
        <begin position="615"/>
        <end position="627"/>
    </location>
</feature>
<gene>
    <name evidence="8" type="ORF">Malapachy_2299</name>
</gene>
<evidence type="ECO:0000256" key="3">
    <source>
        <dbReference type="ARBA" id="ARBA00022679"/>
    </source>
</evidence>
<feature type="compositionally biased region" description="Low complexity" evidence="6">
    <location>
        <begin position="571"/>
        <end position="587"/>
    </location>
</feature>
<comment type="similarity">
    <text evidence="2">Belongs to the sirtuin family. Class I subfamily.</text>
</comment>
<protein>
    <submittedName>
        <fullName evidence="8">Dhs-like nad fad-binding domain-containing protein</fullName>
    </submittedName>
</protein>
<dbReference type="Proteomes" id="UP000037751">
    <property type="component" value="Unassembled WGS sequence"/>
</dbReference>
<keyword evidence="5" id="KW-0862">Zinc</keyword>
<keyword evidence="9" id="KW-1185">Reference proteome</keyword>
<feature type="region of interest" description="Disordered" evidence="6">
    <location>
        <begin position="552"/>
        <end position="627"/>
    </location>
</feature>
<dbReference type="STRING" id="77020.A0A0M8MRJ1"/>
<dbReference type="GO" id="GO:0031934">
    <property type="term" value="C:mating-type region heterochromatin"/>
    <property type="evidence" value="ECO:0007669"/>
    <property type="project" value="TreeGrafter"/>
</dbReference>
<sequence>MLVVPLPTPTEPTELPRRPTGTDLNGGVRRKFTRSSTVGDTHTAAEAARHPPAKLEYNVPPPTKIPAYATMSEHVEHDLGRLYQSMQQARRIAVVCGAGISVSSPANIPDFRSATGLFTQLKERFPQAGLSSGKDLFDARLFQSESSTSLFYSMIAELKELADAAQPTFFHHMLKRLDKEGRLQRVYTQNIDGLEEKAGLTFGTGTSLDELSASKRKRAASQRDFKRSQSDSAVLSSMHTEPSMSKKPLFPRAIPLHGSLSSLSCMLCSHTMSLSAEKNEKAKEALAQLRAGQPVWCERCEAADNLRTEAGLRSRGIGRMKVDVVLYHGENDSAEQVGACVERDLLGLRDPNEPVVPETPAEARARERRESQASFSTMPAVKEEKDEEVGDLSMNAGDMGADDVLAGAFDDDGPADVVEKGSEPEPTVPPKPRRLKPMPPDLLIVAGTSLKVPGTKRIVREFAKACRARDQRRSASAKEAAPVRVVYLNYDFPSAASEWAGTFDMWIRGDVQQAALGLCEPRHTTTTHDPLVESMIGRHTWHPYACAYEEAQKTKGTEKRVRSRARGRSHTAATTTATTTTKPTTAPLRASNKLPMVSTKLSTAKTRRVLGKGTPKPEPHEGLPHHV</sequence>
<dbReference type="GO" id="GO:0006282">
    <property type="term" value="P:regulation of DNA repair"/>
    <property type="evidence" value="ECO:0007669"/>
    <property type="project" value="TreeGrafter"/>
</dbReference>
<dbReference type="PROSITE" id="PS50305">
    <property type="entry name" value="SIRTUIN"/>
    <property type="match status" value="1"/>
</dbReference>
<dbReference type="VEuPathDB" id="FungiDB:Malapachy_2299"/>
<feature type="region of interest" description="Disordered" evidence="6">
    <location>
        <begin position="351"/>
        <end position="386"/>
    </location>
</feature>
<feature type="region of interest" description="Disordered" evidence="6">
    <location>
        <begin position="412"/>
        <end position="439"/>
    </location>
</feature>
<organism evidence="8 9">
    <name type="scientific">Malassezia pachydermatis</name>
    <dbReference type="NCBI Taxonomy" id="77020"/>
    <lineage>
        <taxon>Eukaryota</taxon>
        <taxon>Fungi</taxon>
        <taxon>Dikarya</taxon>
        <taxon>Basidiomycota</taxon>
        <taxon>Ustilaginomycotina</taxon>
        <taxon>Malasseziomycetes</taxon>
        <taxon>Malasseziales</taxon>
        <taxon>Malasseziaceae</taxon>
        <taxon>Malassezia</taxon>
    </lineage>
</organism>
<dbReference type="GO" id="GO:1990414">
    <property type="term" value="P:replication-born double-strand break repair via sister chromatid exchange"/>
    <property type="evidence" value="ECO:0007669"/>
    <property type="project" value="TreeGrafter"/>
</dbReference>